<name>A0A1I4B3Q6_9HYPH</name>
<reference evidence="15 16" key="1">
    <citation type="submission" date="2016-10" db="EMBL/GenBank/DDBJ databases">
        <authorList>
            <person name="Varghese N."/>
            <person name="Submissions S."/>
        </authorList>
    </citation>
    <scope>NUCLEOTIDE SEQUENCE [LARGE SCALE GENOMIC DNA]</scope>
    <source>
        <strain evidence="15 16">DSM 21822</strain>
    </source>
</reference>
<comment type="subcellular location">
    <subcellularLocation>
        <location evidence="1">Cell membrane</location>
        <topology evidence="1">Multi-pass membrane protein</topology>
    </subcellularLocation>
</comment>
<keyword evidence="7" id="KW-0547">Nucleotide-binding</keyword>
<evidence type="ECO:0000313" key="15">
    <source>
        <dbReference type="EMBL" id="SFK63010.1"/>
    </source>
</evidence>
<dbReference type="Gene3D" id="3.40.50.300">
    <property type="entry name" value="P-loop containing nucleotide triphosphate hydrolases"/>
    <property type="match status" value="1"/>
</dbReference>
<evidence type="ECO:0000256" key="4">
    <source>
        <dbReference type="ARBA" id="ARBA00022475"/>
    </source>
</evidence>
<evidence type="ECO:0000256" key="1">
    <source>
        <dbReference type="ARBA" id="ARBA00004651"/>
    </source>
</evidence>
<keyword evidence="9 11" id="KW-1133">Transmembrane helix</keyword>
<dbReference type="OrthoDB" id="9787557at2"/>
<evidence type="ECO:0000256" key="2">
    <source>
        <dbReference type="ARBA" id="ARBA00005417"/>
    </source>
</evidence>
<feature type="transmembrane region" description="Helical" evidence="11">
    <location>
        <begin position="193"/>
        <end position="217"/>
    </location>
</feature>
<keyword evidence="4" id="KW-1003">Cell membrane</keyword>
<evidence type="ECO:0000256" key="11">
    <source>
        <dbReference type="SAM" id="Phobius"/>
    </source>
</evidence>
<dbReference type="Pfam" id="PF03412">
    <property type="entry name" value="Peptidase_C39"/>
    <property type="match status" value="1"/>
</dbReference>
<dbReference type="EMBL" id="FOSL01000009">
    <property type="protein sequence ID" value="SFK63010.1"/>
    <property type="molecule type" value="Genomic_DNA"/>
</dbReference>
<dbReference type="GO" id="GO:0008233">
    <property type="term" value="F:peptidase activity"/>
    <property type="evidence" value="ECO:0007669"/>
    <property type="project" value="InterPro"/>
</dbReference>
<keyword evidence="3" id="KW-0813">Transport</keyword>
<evidence type="ECO:0000256" key="9">
    <source>
        <dbReference type="ARBA" id="ARBA00022989"/>
    </source>
</evidence>
<dbReference type="InterPro" id="IPR003593">
    <property type="entry name" value="AAA+_ATPase"/>
</dbReference>
<evidence type="ECO:0000313" key="16">
    <source>
        <dbReference type="Proteomes" id="UP000323300"/>
    </source>
</evidence>
<dbReference type="PROSITE" id="PS00211">
    <property type="entry name" value="ABC_TRANSPORTER_1"/>
    <property type="match status" value="1"/>
</dbReference>
<evidence type="ECO:0000259" key="14">
    <source>
        <dbReference type="PROSITE" id="PS50990"/>
    </source>
</evidence>
<keyword evidence="16" id="KW-1185">Reference proteome</keyword>
<dbReference type="AlphaFoldDB" id="A0A1I4B3Q6"/>
<dbReference type="GO" id="GO:0034040">
    <property type="term" value="F:ATPase-coupled lipid transmembrane transporter activity"/>
    <property type="evidence" value="ECO:0007669"/>
    <property type="project" value="TreeGrafter"/>
</dbReference>
<accession>A0A1I4B3Q6</accession>
<dbReference type="PANTHER" id="PTHR24221:SF647">
    <property type="entry name" value="BLL6336 PROTEIN"/>
    <property type="match status" value="1"/>
</dbReference>
<dbReference type="GO" id="GO:0005886">
    <property type="term" value="C:plasma membrane"/>
    <property type="evidence" value="ECO:0007669"/>
    <property type="project" value="UniProtKB-SubCell"/>
</dbReference>
<feature type="domain" description="Peptidase C39" evidence="14">
    <location>
        <begin position="1"/>
        <end position="131"/>
    </location>
</feature>
<dbReference type="RefSeq" id="WP_149761183.1">
    <property type="nucleotide sequence ID" value="NZ_BSPE01000078.1"/>
</dbReference>
<evidence type="ECO:0000259" key="13">
    <source>
        <dbReference type="PROSITE" id="PS50929"/>
    </source>
</evidence>
<dbReference type="SUPFAM" id="SSF52540">
    <property type="entry name" value="P-loop containing nucleoside triphosphate hydrolases"/>
    <property type="match status" value="1"/>
</dbReference>
<feature type="domain" description="ABC transmembrane type-1" evidence="13">
    <location>
        <begin position="163"/>
        <end position="442"/>
    </location>
</feature>
<dbReference type="FunFam" id="3.40.50.300:FF:000221">
    <property type="entry name" value="Multidrug ABC transporter ATP-binding protein"/>
    <property type="match status" value="1"/>
</dbReference>
<evidence type="ECO:0000256" key="3">
    <source>
        <dbReference type="ARBA" id="ARBA00022448"/>
    </source>
</evidence>
<comment type="similarity">
    <text evidence="2">Belongs to the ABC transporter superfamily.</text>
</comment>
<feature type="transmembrane region" description="Helical" evidence="11">
    <location>
        <begin position="159"/>
        <end position="181"/>
    </location>
</feature>
<evidence type="ECO:0000259" key="12">
    <source>
        <dbReference type="PROSITE" id="PS50893"/>
    </source>
</evidence>
<dbReference type="GO" id="GO:0005524">
    <property type="term" value="F:ATP binding"/>
    <property type="evidence" value="ECO:0007669"/>
    <property type="project" value="UniProtKB-KW"/>
</dbReference>
<feature type="transmembrane region" description="Helical" evidence="11">
    <location>
        <begin position="393"/>
        <end position="419"/>
    </location>
</feature>
<dbReference type="Pfam" id="PF00664">
    <property type="entry name" value="ABC_membrane"/>
    <property type="match status" value="1"/>
</dbReference>
<dbReference type="GO" id="GO:0006508">
    <property type="term" value="P:proteolysis"/>
    <property type="evidence" value="ECO:0007669"/>
    <property type="project" value="InterPro"/>
</dbReference>
<dbReference type="InterPro" id="IPR011527">
    <property type="entry name" value="ABC1_TM_dom"/>
</dbReference>
<dbReference type="GO" id="GO:0140359">
    <property type="term" value="F:ABC-type transporter activity"/>
    <property type="evidence" value="ECO:0007669"/>
    <property type="project" value="InterPro"/>
</dbReference>
<keyword evidence="8 15" id="KW-0067">ATP-binding</keyword>
<dbReference type="InterPro" id="IPR003439">
    <property type="entry name" value="ABC_transporter-like_ATP-bd"/>
</dbReference>
<organism evidence="15 16">
    <name type="scientific">Neomesorhizobium albiziae</name>
    <dbReference type="NCBI Taxonomy" id="335020"/>
    <lineage>
        <taxon>Bacteria</taxon>
        <taxon>Pseudomonadati</taxon>
        <taxon>Pseudomonadota</taxon>
        <taxon>Alphaproteobacteria</taxon>
        <taxon>Hyphomicrobiales</taxon>
        <taxon>Phyllobacteriaceae</taxon>
        <taxon>Neomesorhizobium</taxon>
    </lineage>
</organism>
<protein>
    <submittedName>
        <fullName evidence="15">ATP-binding cassette, subfamily B</fullName>
    </submittedName>
</protein>
<dbReference type="Gene3D" id="1.20.1560.10">
    <property type="entry name" value="ABC transporter type 1, transmembrane domain"/>
    <property type="match status" value="1"/>
</dbReference>
<dbReference type="PANTHER" id="PTHR24221">
    <property type="entry name" value="ATP-BINDING CASSETTE SUB-FAMILY B"/>
    <property type="match status" value="1"/>
</dbReference>
<evidence type="ECO:0000256" key="7">
    <source>
        <dbReference type="ARBA" id="ARBA00022741"/>
    </source>
</evidence>
<dbReference type="SUPFAM" id="SSF90123">
    <property type="entry name" value="ABC transporter transmembrane region"/>
    <property type="match status" value="1"/>
</dbReference>
<dbReference type="PROSITE" id="PS50990">
    <property type="entry name" value="PEPTIDASE_C39"/>
    <property type="match status" value="1"/>
</dbReference>
<dbReference type="CDD" id="cd18783">
    <property type="entry name" value="ABC_6TM_PrtD_LapB_HlyB_like"/>
    <property type="match status" value="1"/>
</dbReference>
<dbReference type="InterPro" id="IPR017871">
    <property type="entry name" value="ABC_transporter-like_CS"/>
</dbReference>
<dbReference type="InterPro" id="IPR036640">
    <property type="entry name" value="ABC1_TM_sf"/>
</dbReference>
<proteinExistence type="inferred from homology"/>
<evidence type="ECO:0000256" key="5">
    <source>
        <dbReference type="ARBA" id="ARBA00022597"/>
    </source>
</evidence>
<dbReference type="Gene3D" id="3.90.70.10">
    <property type="entry name" value="Cysteine proteinases"/>
    <property type="match status" value="1"/>
</dbReference>
<evidence type="ECO:0000256" key="8">
    <source>
        <dbReference type="ARBA" id="ARBA00022840"/>
    </source>
</evidence>
<evidence type="ECO:0000256" key="6">
    <source>
        <dbReference type="ARBA" id="ARBA00022692"/>
    </source>
</evidence>
<sequence length="716" mass="79113">MNTDPHTSLQCLAFIARHHGIDLAPERLMHDYAITDKPVTNRQLLRMAKDAGLRARQATLSWTSLVQLGEAYPVLAQLDNGNWVVIASATAGGIGVQQMIRVLDPLAHRPEELLLTEEQFAKCWHGTVILAKRNFRLSDADQPFGFRWFVPELVRQRSLFVDVAIAAFVLYALGLAMPIFFQLVIDKVLVHETYATLTVLTIGIGVALIFDAAFGFLRRYLLLYATNKIDIRVATRTFGHLLNLPIALFEHASAGVLVKHMQQTGRIREFLTGRLFLTLLDGLSLLVFLPVLMLYSVKLTLVVLGFAALVGLVVMVLVGPFQRRLQALYQAEGERQALLVETVHGMPTVKSLALEPRQRSVWDDRSAESISVRFRVEKISAVAQSLTGLLEKLMSVAIIGLGALDVFSGALTIGALVAFNMLAGRVSGPLVQIVTMIHEYQEVALSVRMLGEVMNQRPEQYGRGRGLRPDLQGRIEFDNVSFRYNADGAPALDDVSFAIAAGSVFGIVGKSGSGKTTVTRLIQGLYETQQGLVRMDGYDSREIDLVHLRKSIGVVLQDSFLFRGTVRENISAAKPDATMEEIAAAARMAGAEEFIERLPRGFETKLEENASNLSGGQKQRLAIARALITNPRLLILDEATSALDPDSEAIIRQNLRQIAEGRTVIIVSHRLSTLADADAILVIERGKIADLGRHDQLLSRCMTYRHLWSQQMRQVA</sequence>
<dbReference type="InterPro" id="IPR005074">
    <property type="entry name" value="Peptidase_C39"/>
</dbReference>
<feature type="domain" description="ABC transporter" evidence="12">
    <location>
        <begin position="475"/>
        <end position="710"/>
    </location>
</feature>
<feature type="transmembrane region" description="Helical" evidence="11">
    <location>
        <begin position="301"/>
        <end position="321"/>
    </location>
</feature>
<dbReference type="PROSITE" id="PS50929">
    <property type="entry name" value="ABC_TM1F"/>
    <property type="match status" value="1"/>
</dbReference>
<dbReference type="GO" id="GO:0016887">
    <property type="term" value="F:ATP hydrolysis activity"/>
    <property type="evidence" value="ECO:0007669"/>
    <property type="project" value="InterPro"/>
</dbReference>
<dbReference type="SMART" id="SM00382">
    <property type="entry name" value="AAA"/>
    <property type="match status" value="1"/>
</dbReference>
<gene>
    <name evidence="15" type="ORF">SAMN04488498_109153</name>
</gene>
<dbReference type="InterPro" id="IPR027417">
    <property type="entry name" value="P-loop_NTPase"/>
</dbReference>
<keyword evidence="6 11" id="KW-0812">Transmembrane</keyword>
<keyword evidence="10 11" id="KW-0472">Membrane</keyword>
<dbReference type="Proteomes" id="UP000323300">
    <property type="component" value="Unassembled WGS sequence"/>
</dbReference>
<feature type="transmembrane region" description="Helical" evidence="11">
    <location>
        <begin position="275"/>
        <end position="295"/>
    </location>
</feature>
<dbReference type="InterPro" id="IPR039421">
    <property type="entry name" value="Type_1_exporter"/>
</dbReference>
<dbReference type="PROSITE" id="PS50893">
    <property type="entry name" value="ABC_TRANSPORTER_2"/>
    <property type="match status" value="1"/>
</dbReference>
<dbReference type="Pfam" id="PF00005">
    <property type="entry name" value="ABC_tran"/>
    <property type="match status" value="1"/>
</dbReference>
<evidence type="ECO:0000256" key="10">
    <source>
        <dbReference type="ARBA" id="ARBA00023136"/>
    </source>
</evidence>
<keyword evidence="5" id="KW-0762">Sugar transport</keyword>